<dbReference type="Proteomes" id="UP000322658">
    <property type="component" value="Unassembled WGS sequence"/>
</dbReference>
<organism evidence="2 3">
    <name type="scientific">Alistipes shahii</name>
    <dbReference type="NCBI Taxonomy" id="328814"/>
    <lineage>
        <taxon>Bacteria</taxon>
        <taxon>Pseudomonadati</taxon>
        <taxon>Bacteroidota</taxon>
        <taxon>Bacteroidia</taxon>
        <taxon>Bacteroidales</taxon>
        <taxon>Rikenellaceae</taxon>
        <taxon>Alistipes</taxon>
    </lineage>
</organism>
<reference evidence="3 4" key="1">
    <citation type="journal article" date="2019" name="Nat. Med.">
        <title>A library of human gut bacterial isolates paired with longitudinal multiomics data enables mechanistic microbiome research.</title>
        <authorList>
            <person name="Poyet M."/>
            <person name="Groussin M."/>
            <person name="Gibbons S.M."/>
            <person name="Avila-Pacheco J."/>
            <person name="Jiang X."/>
            <person name="Kearney S.M."/>
            <person name="Perrotta A.R."/>
            <person name="Berdy B."/>
            <person name="Zhao S."/>
            <person name="Lieberman T.D."/>
            <person name="Swanson P.K."/>
            <person name="Smith M."/>
            <person name="Roesemann S."/>
            <person name="Alexander J.E."/>
            <person name="Rich S.A."/>
            <person name="Livny J."/>
            <person name="Vlamakis H."/>
            <person name="Clish C."/>
            <person name="Bullock K."/>
            <person name="Deik A."/>
            <person name="Scott J."/>
            <person name="Pierce K.A."/>
            <person name="Xavier R.J."/>
            <person name="Alm E.J."/>
        </authorList>
    </citation>
    <scope>NUCLEOTIDE SEQUENCE [LARGE SCALE GENOMIC DNA]</scope>
    <source>
        <strain evidence="2 3">BIOML-A1</strain>
        <strain evidence="1 4">BIOML-A2</strain>
    </source>
</reference>
<evidence type="ECO:0000313" key="3">
    <source>
        <dbReference type="Proteomes" id="UP000322658"/>
    </source>
</evidence>
<dbReference type="RefSeq" id="WP_022061592.1">
    <property type="nucleotide sequence ID" value="NZ_CATXTW010000053.1"/>
</dbReference>
<comment type="caution">
    <text evidence="2">The sequence shown here is derived from an EMBL/GenBank/DDBJ whole genome shotgun (WGS) entry which is preliminary data.</text>
</comment>
<evidence type="ECO:0000313" key="4">
    <source>
        <dbReference type="Proteomes" id="UP000323567"/>
    </source>
</evidence>
<dbReference type="EMBL" id="VVXJ01000043">
    <property type="protein sequence ID" value="KAA2372863.1"/>
    <property type="molecule type" value="Genomic_DNA"/>
</dbReference>
<sequence length="340" mass="38621">MKWFLCALCCLTEGLSVLRAQIMPDSSVQICAYWTPGDKYAYEAREEKFKIDDQGDTTLVYRQSERRVFEILSQTKDRYKIRLTYGDYMTTDKEDQLVHDAIVSATGPCVVEFETDETGSLLGIANLETLVAQAEASVEPAVRVMWETIPSAERKNFPKKNFRKYMARTLSDPSVVINAVNDDLGRMFFFHGARLDSTQVYEFDETFAPLLGGRDSVRGKTSFWIDGRQTDSYSAVCNTYTEADGSKMLSATLGQFVTAFGGEKAMTQAMRDSIASGMSGIRSRMEQFSSEEIHLDTGWPLHLFFERTIYIDRDLEPMAAAIVRRTLDIIVEEEQEEEKR</sequence>
<protein>
    <submittedName>
        <fullName evidence="2">Uncharacterized protein</fullName>
    </submittedName>
</protein>
<dbReference type="GeneID" id="92756742"/>
<dbReference type="EMBL" id="VVXK01000043">
    <property type="protein sequence ID" value="KAA2364329.1"/>
    <property type="molecule type" value="Genomic_DNA"/>
</dbReference>
<name>A0A5B3GGM7_9BACT</name>
<dbReference type="AlphaFoldDB" id="A0A5B3GGM7"/>
<evidence type="ECO:0000313" key="2">
    <source>
        <dbReference type="EMBL" id="KAA2372863.1"/>
    </source>
</evidence>
<proteinExistence type="predicted"/>
<accession>A0A5B3GGM7</accession>
<evidence type="ECO:0000313" key="1">
    <source>
        <dbReference type="EMBL" id="KAA2364329.1"/>
    </source>
</evidence>
<dbReference type="Proteomes" id="UP000323567">
    <property type="component" value="Unassembled WGS sequence"/>
</dbReference>
<gene>
    <name evidence="2" type="ORF">F2Y07_13530</name>
    <name evidence="1" type="ORF">F2Y13_15535</name>
</gene>